<comment type="caution">
    <text evidence="3">The sequence shown here is derived from an EMBL/GenBank/DDBJ whole genome shotgun (WGS) entry which is preliminary data.</text>
</comment>
<dbReference type="EMBL" id="JBHSOC010000018">
    <property type="protein sequence ID" value="MFC5642288.1"/>
    <property type="molecule type" value="Genomic_DNA"/>
</dbReference>
<sequence length="241" mass="23994">MGNPARIALVGAAMALLALSTAGCTPAAKGTNPGGRAAASPSQVAPAPAGSAGAVAIPVGAGPKAAYLAQAQPAPGSCHYRYTADKQPLPDTACTPGATSPAVTQANINDTICKPGGYTSAIRPPSNITGKEKADNAKSYGYSGPAGDAEYDHLISLQLGGDPNDPRNLWVEPPSPDHLAGKGPNNPKDSVETHLHTAICKGQTTLAAAQQAIATDWTTAEAKLGIKPAGTATPDASTDGD</sequence>
<protein>
    <recommendedName>
        <fullName evidence="5">HNH endonuclease</fullName>
    </recommendedName>
</protein>
<dbReference type="PROSITE" id="PS51257">
    <property type="entry name" value="PROKAR_LIPOPROTEIN"/>
    <property type="match status" value="1"/>
</dbReference>
<evidence type="ECO:0008006" key="5">
    <source>
        <dbReference type="Google" id="ProtNLM"/>
    </source>
</evidence>
<reference evidence="4" key="1">
    <citation type="journal article" date="2019" name="Int. J. Syst. Evol. Microbiol.">
        <title>The Global Catalogue of Microorganisms (GCM) 10K type strain sequencing project: providing services to taxonomists for standard genome sequencing and annotation.</title>
        <authorList>
            <consortium name="The Broad Institute Genomics Platform"/>
            <consortium name="The Broad Institute Genome Sequencing Center for Infectious Disease"/>
            <person name="Wu L."/>
            <person name="Ma J."/>
        </authorList>
    </citation>
    <scope>NUCLEOTIDE SEQUENCE [LARGE SCALE GENOMIC DNA]</scope>
    <source>
        <strain evidence="4">CGMCC 4.1622</strain>
    </source>
</reference>
<dbReference type="Proteomes" id="UP001596066">
    <property type="component" value="Unassembled WGS sequence"/>
</dbReference>
<feature type="chain" id="PRO_5045417778" description="HNH endonuclease" evidence="2">
    <location>
        <begin position="28"/>
        <end position="241"/>
    </location>
</feature>
<evidence type="ECO:0000256" key="2">
    <source>
        <dbReference type="SAM" id="SignalP"/>
    </source>
</evidence>
<keyword evidence="4" id="KW-1185">Reference proteome</keyword>
<dbReference type="RefSeq" id="WP_346143627.1">
    <property type="nucleotide sequence ID" value="NZ_BAAAUA010000014.1"/>
</dbReference>
<feature type="region of interest" description="Disordered" evidence="1">
    <location>
        <begin position="164"/>
        <end position="191"/>
    </location>
</feature>
<gene>
    <name evidence="3" type="ORF">ACFPZF_13130</name>
</gene>
<accession>A0ABW0V9Q8</accession>
<evidence type="ECO:0000313" key="4">
    <source>
        <dbReference type="Proteomes" id="UP001596066"/>
    </source>
</evidence>
<evidence type="ECO:0000256" key="1">
    <source>
        <dbReference type="SAM" id="MobiDB-lite"/>
    </source>
</evidence>
<proteinExistence type="predicted"/>
<keyword evidence="2" id="KW-0732">Signal</keyword>
<feature type="signal peptide" evidence="2">
    <location>
        <begin position="1"/>
        <end position="27"/>
    </location>
</feature>
<name>A0ABW0V9Q8_9ACTN</name>
<organism evidence="3 4">
    <name type="scientific">Kitasatospora cinereorecta</name>
    <dbReference type="NCBI Taxonomy" id="285560"/>
    <lineage>
        <taxon>Bacteria</taxon>
        <taxon>Bacillati</taxon>
        <taxon>Actinomycetota</taxon>
        <taxon>Actinomycetes</taxon>
        <taxon>Kitasatosporales</taxon>
        <taxon>Streptomycetaceae</taxon>
        <taxon>Kitasatospora</taxon>
    </lineage>
</organism>
<evidence type="ECO:0000313" key="3">
    <source>
        <dbReference type="EMBL" id="MFC5642288.1"/>
    </source>
</evidence>